<keyword evidence="2" id="KW-1185">Reference proteome</keyword>
<evidence type="ECO:0000313" key="2">
    <source>
        <dbReference type="Proteomes" id="UP001055811"/>
    </source>
</evidence>
<name>A0ACB8ZLV2_CICIN</name>
<accession>A0ACB8ZLV2</accession>
<comment type="caution">
    <text evidence="1">The sequence shown here is derived from an EMBL/GenBank/DDBJ whole genome shotgun (WGS) entry which is preliminary data.</text>
</comment>
<dbReference type="EMBL" id="CM042016">
    <property type="protein sequence ID" value="KAI3698792.1"/>
    <property type="molecule type" value="Genomic_DNA"/>
</dbReference>
<gene>
    <name evidence="1" type="ORF">L2E82_42618</name>
</gene>
<dbReference type="Proteomes" id="UP001055811">
    <property type="component" value="Linkage Group LG08"/>
</dbReference>
<proteinExistence type="predicted"/>
<sequence length="402" mass="44925">MASKRSIPLDDPPSASSDDEETEDEQEQRHITQKTNEELSSSEEEEEEEEESEEETLDTVKKPLENPKIENPNSKPAESSSEEESVSDSEDEIHTPVKTSIVKPQTLPLKSSSTIDSNSELRSPTASDFAIKPSKKVAALPTPEKTPTSKRPSSELDAKDKKKVKVANGDVDDEKKSVIKRVWSDDDEILLLQGFIDYQSKKGCSPLSDMDGFYQFTMDSLPGNASKSQLYEKIRRLKKKYRVNSEKVSSNGEDPVFPKPHERKLFEVSKKIWGIGGCESVNAAGGSNPKPKIKPSKVKPKIEVKEEVEDEGTTVADAKVEDFETLYPYWNAGLHSECSSSLKFPTGIVALMKENFSLIGEVKAKEMDQKWEAVFENEVMLRRRRIALLSSVNDAETTYLGK</sequence>
<protein>
    <submittedName>
        <fullName evidence="1">Uncharacterized protein</fullName>
    </submittedName>
</protein>
<reference evidence="1 2" key="2">
    <citation type="journal article" date="2022" name="Mol. Ecol. Resour.">
        <title>The genomes of chicory, endive, great burdock and yacon provide insights into Asteraceae paleo-polyploidization history and plant inulin production.</title>
        <authorList>
            <person name="Fan W."/>
            <person name="Wang S."/>
            <person name="Wang H."/>
            <person name="Wang A."/>
            <person name="Jiang F."/>
            <person name="Liu H."/>
            <person name="Zhao H."/>
            <person name="Xu D."/>
            <person name="Zhang Y."/>
        </authorList>
    </citation>
    <scope>NUCLEOTIDE SEQUENCE [LARGE SCALE GENOMIC DNA]</scope>
    <source>
        <strain evidence="2">cv. Punajuju</strain>
        <tissue evidence="1">Leaves</tissue>
    </source>
</reference>
<reference evidence="2" key="1">
    <citation type="journal article" date="2022" name="Mol. Ecol. Resour.">
        <title>The genomes of chicory, endive, great burdock and yacon provide insights into Asteraceae palaeo-polyploidization history and plant inulin production.</title>
        <authorList>
            <person name="Fan W."/>
            <person name="Wang S."/>
            <person name="Wang H."/>
            <person name="Wang A."/>
            <person name="Jiang F."/>
            <person name="Liu H."/>
            <person name="Zhao H."/>
            <person name="Xu D."/>
            <person name="Zhang Y."/>
        </authorList>
    </citation>
    <scope>NUCLEOTIDE SEQUENCE [LARGE SCALE GENOMIC DNA]</scope>
    <source>
        <strain evidence="2">cv. Punajuju</strain>
    </source>
</reference>
<organism evidence="1 2">
    <name type="scientific">Cichorium intybus</name>
    <name type="common">Chicory</name>
    <dbReference type="NCBI Taxonomy" id="13427"/>
    <lineage>
        <taxon>Eukaryota</taxon>
        <taxon>Viridiplantae</taxon>
        <taxon>Streptophyta</taxon>
        <taxon>Embryophyta</taxon>
        <taxon>Tracheophyta</taxon>
        <taxon>Spermatophyta</taxon>
        <taxon>Magnoliopsida</taxon>
        <taxon>eudicotyledons</taxon>
        <taxon>Gunneridae</taxon>
        <taxon>Pentapetalae</taxon>
        <taxon>asterids</taxon>
        <taxon>campanulids</taxon>
        <taxon>Asterales</taxon>
        <taxon>Asteraceae</taxon>
        <taxon>Cichorioideae</taxon>
        <taxon>Cichorieae</taxon>
        <taxon>Cichoriinae</taxon>
        <taxon>Cichorium</taxon>
    </lineage>
</organism>
<evidence type="ECO:0000313" key="1">
    <source>
        <dbReference type="EMBL" id="KAI3698792.1"/>
    </source>
</evidence>